<dbReference type="HOGENOM" id="CLU_2493799_0_0_6"/>
<proteinExistence type="predicted"/>
<reference evidence="1 2" key="1">
    <citation type="submission" date="2013-02" db="EMBL/GenBank/DDBJ databases">
        <title>The Genome Sequence of Acinetobacter pittii ANC 4052.</title>
        <authorList>
            <consortium name="The Broad Institute Genome Sequencing Platform"/>
            <consortium name="The Broad Institute Genome Sequencing Center for Infectious Disease"/>
            <person name="Cerqueira G."/>
            <person name="Feldgarden M."/>
            <person name="Courvalin P."/>
            <person name="Perichon B."/>
            <person name="Grillot-Courvalin C."/>
            <person name="Clermont D."/>
            <person name="Rocha E."/>
            <person name="Yoon E.-J."/>
            <person name="Nemec A."/>
            <person name="Walker B."/>
            <person name="Young S.K."/>
            <person name="Zeng Q."/>
            <person name="Gargeya S."/>
            <person name="Fitzgerald M."/>
            <person name="Haas B."/>
            <person name="Abouelleil A."/>
            <person name="Alvarado L."/>
            <person name="Arachchi H.M."/>
            <person name="Berlin A.M."/>
            <person name="Chapman S.B."/>
            <person name="Dewar J."/>
            <person name="Goldberg J."/>
            <person name="Griggs A."/>
            <person name="Gujja S."/>
            <person name="Hansen M."/>
            <person name="Howarth C."/>
            <person name="Imamovic A."/>
            <person name="Larimer J."/>
            <person name="McCowan C."/>
            <person name="Murphy C."/>
            <person name="Neiman D."/>
            <person name="Pearson M."/>
            <person name="Priest M."/>
            <person name="Roberts A."/>
            <person name="Saif S."/>
            <person name="Shea T."/>
            <person name="Sisk P."/>
            <person name="Sykes S."/>
            <person name="Wortman J."/>
            <person name="Nusbaum C."/>
            <person name="Birren B."/>
        </authorList>
    </citation>
    <scope>NUCLEOTIDE SEQUENCE [LARGE SCALE GENOMIC DNA]</scope>
    <source>
        <strain evidence="1 2">ANC 4052</strain>
    </source>
</reference>
<sequence length="91" mass="10673">MHDYWSSTPEFINERNGEFIFVCNHALEADEQVSMSIQYNLSRVKFTRSQLPSHLSKCRIIYDIRGQLIHDDVQEKIVNQLSLVASVEFKK</sequence>
<evidence type="ECO:0000313" key="2">
    <source>
        <dbReference type="Proteomes" id="UP000013986"/>
    </source>
</evidence>
<dbReference type="RefSeq" id="WP_016146194.1">
    <property type="nucleotide sequence ID" value="NZ_CAJCKV010000014.1"/>
</dbReference>
<dbReference type="OrthoDB" id="9103572at2"/>
<organism evidence="1 2">
    <name type="scientific">Acinetobacter lactucae</name>
    <dbReference type="NCBI Taxonomy" id="1785128"/>
    <lineage>
        <taxon>Bacteria</taxon>
        <taxon>Pseudomonadati</taxon>
        <taxon>Pseudomonadota</taxon>
        <taxon>Gammaproteobacteria</taxon>
        <taxon>Moraxellales</taxon>
        <taxon>Moraxellaceae</taxon>
        <taxon>Acinetobacter</taxon>
        <taxon>Acinetobacter calcoaceticus/baumannii complex</taxon>
    </lineage>
</organism>
<dbReference type="Proteomes" id="UP000013986">
    <property type="component" value="Unassembled WGS sequence"/>
</dbReference>
<name>R8YR55_9GAMM</name>
<protein>
    <submittedName>
        <fullName evidence="1">Uncharacterized protein</fullName>
    </submittedName>
</protein>
<gene>
    <name evidence="1" type="ORF">F929_03680</name>
</gene>
<dbReference type="AlphaFoldDB" id="R8YR55"/>
<accession>R8YR55</accession>
<evidence type="ECO:0000313" key="1">
    <source>
        <dbReference type="EMBL" id="EOQ71900.1"/>
    </source>
</evidence>
<dbReference type="EMBL" id="APQO01000007">
    <property type="protein sequence ID" value="EOQ71900.1"/>
    <property type="molecule type" value="Genomic_DNA"/>
</dbReference>
<comment type="caution">
    <text evidence="1">The sequence shown here is derived from an EMBL/GenBank/DDBJ whole genome shotgun (WGS) entry which is preliminary data.</text>
</comment>